<protein>
    <submittedName>
        <fullName evidence="6">WASH complex subunit 1 isoform X1</fullName>
    </submittedName>
</protein>
<feature type="compositionally biased region" description="Acidic residues" evidence="3">
    <location>
        <begin position="505"/>
        <end position="514"/>
    </location>
</feature>
<dbReference type="GO" id="GO:0043014">
    <property type="term" value="F:alpha-tubulin binding"/>
    <property type="evidence" value="ECO:0007669"/>
    <property type="project" value="InterPro"/>
</dbReference>
<dbReference type="GO" id="GO:0003779">
    <property type="term" value="F:actin binding"/>
    <property type="evidence" value="ECO:0007669"/>
    <property type="project" value="UniProtKB-KW"/>
</dbReference>
<dbReference type="PANTHER" id="PTHR23331">
    <property type="entry name" value="CXYORF1"/>
    <property type="match status" value="1"/>
</dbReference>
<feature type="region of interest" description="Disordered" evidence="3">
    <location>
        <begin position="276"/>
        <end position="444"/>
    </location>
</feature>
<dbReference type="GO" id="GO:0042147">
    <property type="term" value="P:retrograde transport, endosome to Golgi"/>
    <property type="evidence" value="ECO:0007669"/>
    <property type="project" value="TreeGrafter"/>
</dbReference>
<name>A0A6J0BPP8_NEOLC</name>
<feature type="compositionally biased region" description="Low complexity" evidence="3">
    <location>
        <begin position="314"/>
        <end position="327"/>
    </location>
</feature>
<evidence type="ECO:0000259" key="4">
    <source>
        <dbReference type="PROSITE" id="PS51082"/>
    </source>
</evidence>
<dbReference type="OrthoDB" id="307871at2759"/>
<dbReference type="Proteomes" id="UP000829291">
    <property type="component" value="Chromosome 5"/>
</dbReference>
<evidence type="ECO:0000256" key="2">
    <source>
        <dbReference type="ARBA" id="ARBA00023203"/>
    </source>
</evidence>
<feature type="domain" description="WH2" evidence="4">
    <location>
        <begin position="411"/>
        <end position="433"/>
    </location>
</feature>
<dbReference type="GO" id="GO:0005829">
    <property type="term" value="C:cytosol"/>
    <property type="evidence" value="ECO:0007669"/>
    <property type="project" value="GOC"/>
</dbReference>
<dbReference type="PROSITE" id="PS51082">
    <property type="entry name" value="WH2"/>
    <property type="match status" value="1"/>
</dbReference>
<evidence type="ECO:0000256" key="1">
    <source>
        <dbReference type="ARBA" id="ARBA00005602"/>
    </source>
</evidence>
<feature type="compositionally biased region" description="Polar residues" evidence="3">
    <location>
        <begin position="490"/>
        <end position="504"/>
    </location>
</feature>
<proteinExistence type="inferred from homology"/>
<organism evidence="6">
    <name type="scientific">Neodiprion lecontei</name>
    <name type="common">Redheaded pine sawfly</name>
    <dbReference type="NCBI Taxonomy" id="441921"/>
    <lineage>
        <taxon>Eukaryota</taxon>
        <taxon>Metazoa</taxon>
        <taxon>Ecdysozoa</taxon>
        <taxon>Arthropoda</taxon>
        <taxon>Hexapoda</taxon>
        <taxon>Insecta</taxon>
        <taxon>Pterygota</taxon>
        <taxon>Neoptera</taxon>
        <taxon>Endopterygota</taxon>
        <taxon>Hymenoptera</taxon>
        <taxon>Tenthredinoidea</taxon>
        <taxon>Diprionidae</taxon>
        <taxon>Diprioninae</taxon>
        <taxon>Neodiprion</taxon>
    </lineage>
</organism>
<dbReference type="PANTHER" id="PTHR23331:SF1">
    <property type="entry name" value="WASH COMPLEX SUBUNIT 1"/>
    <property type="match status" value="1"/>
</dbReference>
<dbReference type="GO" id="GO:0006887">
    <property type="term" value="P:exocytosis"/>
    <property type="evidence" value="ECO:0007669"/>
    <property type="project" value="TreeGrafter"/>
</dbReference>
<dbReference type="GO" id="GO:0034314">
    <property type="term" value="P:Arp2/3 complex-mediated actin nucleation"/>
    <property type="evidence" value="ECO:0007669"/>
    <property type="project" value="InterPro"/>
</dbReference>
<dbReference type="GO" id="GO:0043015">
    <property type="term" value="F:gamma-tubulin binding"/>
    <property type="evidence" value="ECO:0007669"/>
    <property type="project" value="TreeGrafter"/>
</dbReference>
<evidence type="ECO:0000256" key="3">
    <source>
        <dbReference type="SAM" id="MobiDB-lite"/>
    </source>
</evidence>
<feature type="compositionally biased region" description="Polar residues" evidence="3">
    <location>
        <begin position="276"/>
        <end position="287"/>
    </location>
</feature>
<feature type="compositionally biased region" description="Low complexity" evidence="3">
    <location>
        <begin position="289"/>
        <end position="302"/>
    </location>
</feature>
<dbReference type="GO" id="GO:0055037">
    <property type="term" value="C:recycling endosome"/>
    <property type="evidence" value="ECO:0007669"/>
    <property type="project" value="TreeGrafter"/>
</dbReference>
<dbReference type="AlphaFoldDB" id="A0A6J0BPP8"/>
<dbReference type="KEGG" id="nlo:107221679"/>
<feature type="compositionally biased region" description="Pro residues" evidence="3">
    <location>
        <begin position="364"/>
        <end position="382"/>
    </location>
</feature>
<reference evidence="6" key="1">
    <citation type="submission" date="2025-08" db="UniProtKB">
        <authorList>
            <consortium name="RefSeq"/>
        </authorList>
    </citation>
    <scope>IDENTIFICATION</scope>
    <source>
        <tissue evidence="6">Thorax and Abdomen</tissue>
    </source>
</reference>
<dbReference type="FunCoup" id="A0A6J0BPP8">
    <property type="interactions" value="1146"/>
</dbReference>
<comment type="similarity">
    <text evidence="1">Belongs to the WASH1 family.</text>
</comment>
<keyword evidence="5" id="KW-1185">Reference proteome</keyword>
<evidence type="ECO:0000313" key="5">
    <source>
        <dbReference type="Proteomes" id="UP000829291"/>
    </source>
</evidence>
<evidence type="ECO:0000313" key="6">
    <source>
        <dbReference type="RefSeq" id="XP_015516242.1"/>
    </source>
</evidence>
<dbReference type="InterPro" id="IPR021854">
    <property type="entry name" value="WASH1_WAHD"/>
</dbReference>
<dbReference type="InterPro" id="IPR028290">
    <property type="entry name" value="WASH1"/>
</dbReference>
<dbReference type="InterPro" id="IPR003124">
    <property type="entry name" value="WH2_dom"/>
</dbReference>
<accession>A0A6J0BPP8</accession>
<sequence>MRSSAASRFGFDSKLGVIPHDLRQEETIVQIAEALDSLNSAVASIFSCIDERLSENTKRLAGIKGRAVKLQGRLDHLQNNLSLKAVKLYSAAKYPSNHVYREYPLALKLPIKKEDKPPSVYKSPVPIAQELNSQNIVTEKSKDGRWNVDINIQDKLQFYHVKSKTNKGKGSGHSRAIPVRPTSVSSLLLHDAKDNQYGKLPAKSLASANDKREIEDAPTSILQSWHTNDLESPSNYFYAPTLGEVPQINVPLSLPDLPGIVDDERFVLDLHSQSPIAPSSVVTTPTVNLPLPAAPSDSAPDATMEPQNSRENEPSLPNLSLPSISSEQNPPPPLPPVEIGNVSHPGPPPPPPPNPSTLSISTSQPPPSAPAPPPPPPPPSLVEPPKLSSSVTKDTKTQSVKSVPNVDQVDNRSSLMAAIRDAGGVGRAKLRSAARKDENTDKWSSAFVGGDLMADLHNKLSLRRRGISGTATGALGRMSAMIPPPPKPNESATSERNSAASEQDSQPDTDDWEE</sequence>
<gene>
    <name evidence="6" type="primary">LOC107221679</name>
</gene>
<dbReference type="GeneID" id="107221679"/>
<dbReference type="Pfam" id="PF11945">
    <property type="entry name" value="WASH_WAHD"/>
    <property type="match status" value="1"/>
</dbReference>
<feature type="compositionally biased region" description="Pro residues" evidence="3">
    <location>
        <begin position="345"/>
        <end position="355"/>
    </location>
</feature>
<feature type="region of interest" description="Disordered" evidence="3">
    <location>
        <begin position="471"/>
        <end position="514"/>
    </location>
</feature>
<keyword evidence="2" id="KW-0009">Actin-binding</keyword>
<dbReference type="InParanoid" id="A0A6J0BPP8"/>
<dbReference type="GO" id="GO:0071203">
    <property type="term" value="C:WASH complex"/>
    <property type="evidence" value="ECO:0007669"/>
    <property type="project" value="InterPro"/>
</dbReference>
<dbReference type="RefSeq" id="XP_015516242.1">
    <property type="nucleotide sequence ID" value="XM_015660756.2"/>
</dbReference>
<dbReference type="GO" id="GO:0032456">
    <property type="term" value="P:endocytic recycling"/>
    <property type="evidence" value="ECO:0007669"/>
    <property type="project" value="TreeGrafter"/>
</dbReference>
<dbReference type="GO" id="GO:0005769">
    <property type="term" value="C:early endosome"/>
    <property type="evidence" value="ECO:0007669"/>
    <property type="project" value="InterPro"/>
</dbReference>